<reference evidence="3" key="1">
    <citation type="submission" date="2023-07" db="EMBL/GenBank/DDBJ databases">
        <title>30 novel species of actinomycetes from the DSMZ collection.</title>
        <authorList>
            <person name="Nouioui I."/>
        </authorList>
    </citation>
    <scope>NUCLEOTIDE SEQUENCE [LARGE SCALE GENOMIC DNA]</scope>
    <source>
        <strain evidence="3">DSM 41981</strain>
    </source>
</reference>
<proteinExistence type="predicted"/>
<feature type="region of interest" description="Disordered" evidence="1">
    <location>
        <begin position="1"/>
        <end position="112"/>
    </location>
</feature>
<gene>
    <name evidence="2" type="ORF">RM877_35120</name>
</gene>
<protein>
    <submittedName>
        <fullName evidence="2">Uncharacterized protein</fullName>
    </submittedName>
</protein>
<sequence length="112" mass="10247">MVAPLSRSPLPGSPLPDASVETDDADEADDAEDTEGPLPADGTDGVVDAGGAVSKSPEAEGAGGAPCGSNPLPTGSLGTEPGAPAADGVRGVVGPASGGVKGATGGEGGANG</sequence>
<accession>A0ABD5EZ10</accession>
<feature type="compositionally biased region" description="Low complexity" evidence="1">
    <location>
        <begin position="1"/>
        <end position="10"/>
    </location>
</feature>
<name>A0ABD5EZ10_9ACTN</name>
<evidence type="ECO:0000313" key="2">
    <source>
        <dbReference type="EMBL" id="MDT0439903.1"/>
    </source>
</evidence>
<dbReference type="RefSeq" id="WP_093825607.1">
    <property type="nucleotide sequence ID" value="NZ_JAVRES010000033.1"/>
</dbReference>
<organism evidence="2 3">
    <name type="scientific">Streptomyces doudnae</name>
    <dbReference type="NCBI Taxonomy" id="3075536"/>
    <lineage>
        <taxon>Bacteria</taxon>
        <taxon>Bacillati</taxon>
        <taxon>Actinomycetota</taxon>
        <taxon>Actinomycetes</taxon>
        <taxon>Kitasatosporales</taxon>
        <taxon>Streptomycetaceae</taxon>
        <taxon>Streptomyces</taxon>
    </lineage>
</organism>
<feature type="compositionally biased region" description="Acidic residues" evidence="1">
    <location>
        <begin position="20"/>
        <end position="35"/>
    </location>
</feature>
<feature type="compositionally biased region" description="Gly residues" evidence="1">
    <location>
        <begin position="96"/>
        <end position="112"/>
    </location>
</feature>
<dbReference type="AlphaFoldDB" id="A0ABD5EZ10"/>
<evidence type="ECO:0000256" key="1">
    <source>
        <dbReference type="SAM" id="MobiDB-lite"/>
    </source>
</evidence>
<dbReference type="EMBL" id="JAVRES010000033">
    <property type="protein sequence ID" value="MDT0439903.1"/>
    <property type="molecule type" value="Genomic_DNA"/>
</dbReference>
<evidence type="ECO:0000313" key="3">
    <source>
        <dbReference type="Proteomes" id="UP001183535"/>
    </source>
</evidence>
<comment type="caution">
    <text evidence="2">The sequence shown here is derived from an EMBL/GenBank/DDBJ whole genome shotgun (WGS) entry which is preliminary data.</text>
</comment>
<keyword evidence="3" id="KW-1185">Reference proteome</keyword>
<feature type="compositionally biased region" description="Low complexity" evidence="1">
    <location>
        <begin position="40"/>
        <end position="53"/>
    </location>
</feature>
<dbReference type="Proteomes" id="UP001183535">
    <property type="component" value="Unassembled WGS sequence"/>
</dbReference>